<comment type="function">
    <text evidence="9">Catalyzes the first step in the biosynthesis of ornithine lipids, which are phosphorus-free membrane lipids. Catalyzes the 3-hydroxyacyl-acyl carrier protein-dependent acylation of ornithine to form lyso-ornithine lipid (LOL).</text>
</comment>
<protein>
    <recommendedName>
        <fullName evidence="8">L-ornithine N(alpha)-acyltransferase</fullName>
        <ecNumber evidence="7">2.3.2.30</ecNumber>
    </recommendedName>
</protein>
<dbReference type="GO" id="GO:0043810">
    <property type="term" value="F:ornithine-acyl [acyl carrier protein] N-acyltransferase activity"/>
    <property type="evidence" value="ECO:0007669"/>
    <property type="project" value="UniProtKB-EC"/>
</dbReference>
<keyword evidence="12" id="KW-1185">Reference proteome</keyword>
<evidence type="ECO:0000256" key="7">
    <source>
        <dbReference type="ARBA" id="ARBA00039058"/>
    </source>
</evidence>
<evidence type="ECO:0000313" key="11">
    <source>
        <dbReference type="EMBL" id="TDR93429.1"/>
    </source>
</evidence>
<keyword evidence="4" id="KW-0443">Lipid metabolism</keyword>
<dbReference type="EC" id="2.3.2.30" evidence="7"/>
<keyword evidence="2" id="KW-0444">Lipid biosynthesis</keyword>
<proteinExistence type="inferred from homology"/>
<gene>
    <name evidence="11" type="ORF">EV668_0690</name>
</gene>
<dbReference type="InterPro" id="IPR016181">
    <property type="entry name" value="Acyl_CoA_acyltransferase"/>
</dbReference>
<dbReference type="EMBL" id="SNZR01000011">
    <property type="protein sequence ID" value="TDR93429.1"/>
    <property type="molecule type" value="Genomic_DNA"/>
</dbReference>
<dbReference type="OrthoDB" id="9787072at2"/>
<evidence type="ECO:0000313" key="12">
    <source>
        <dbReference type="Proteomes" id="UP000295122"/>
    </source>
</evidence>
<dbReference type="AlphaFoldDB" id="A0A4V3DYP1"/>
<evidence type="ECO:0000256" key="10">
    <source>
        <dbReference type="ARBA" id="ARBA00047785"/>
    </source>
</evidence>
<name>A0A4V3DYP1_9HYPH</name>
<evidence type="ECO:0000256" key="5">
    <source>
        <dbReference type="ARBA" id="ARBA00023315"/>
    </source>
</evidence>
<organism evidence="11 12">
    <name type="scientific">Enterovirga rhinocerotis</name>
    <dbReference type="NCBI Taxonomy" id="1339210"/>
    <lineage>
        <taxon>Bacteria</taxon>
        <taxon>Pseudomonadati</taxon>
        <taxon>Pseudomonadota</taxon>
        <taxon>Alphaproteobacteria</taxon>
        <taxon>Hyphomicrobiales</taxon>
        <taxon>Methylobacteriaceae</taxon>
        <taxon>Enterovirga</taxon>
    </lineage>
</organism>
<evidence type="ECO:0000256" key="3">
    <source>
        <dbReference type="ARBA" id="ARBA00022679"/>
    </source>
</evidence>
<evidence type="ECO:0000256" key="1">
    <source>
        <dbReference type="ARBA" id="ARBA00005189"/>
    </source>
</evidence>
<dbReference type="Proteomes" id="UP000295122">
    <property type="component" value="Unassembled WGS sequence"/>
</dbReference>
<evidence type="ECO:0000256" key="4">
    <source>
        <dbReference type="ARBA" id="ARBA00023098"/>
    </source>
</evidence>
<comment type="caution">
    <text evidence="11">The sequence shown here is derived from an EMBL/GenBank/DDBJ whole genome shotgun (WGS) entry which is preliminary data.</text>
</comment>
<keyword evidence="5 11" id="KW-0012">Acyltransferase</keyword>
<dbReference type="Pfam" id="PF13444">
    <property type="entry name" value="Acetyltransf_5"/>
    <property type="match status" value="1"/>
</dbReference>
<comment type="catalytic activity">
    <reaction evidence="10">
        <text>a (3R)-hydroxyacyl-[ACP] + L-ornithine = a lyso-ornithine lipid + holo-[ACP] + H(+)</text>
        <dbReference type="Rhea" id="RHEA:20633"/>
        <dbReference type="Rhea" id="RHEA-COMP:9685"/>
        <dbReference type="Rhea" id="RHEA-COMP:9945"/>
        <dbReference type="ChEBI" id="CHEBI:15378"/>
        <dbReference type="ChEBI" id="CHEBI:46911"/>
        <dbReference type="ChEBI" id="CHEBI:64479"/>
        <dbReference type="ChEBI" id="CHEBI:78827"/>
        <dbReference type="ChEBI" id="CHEBI:138482"/>
        <dbReference type="EC" id="2.3.2.30"/>
    </reaction>
    <physiologicalReaction direction="left-to-right" evidence="10">
        <dbReference type="Rhea" id="RHEA:20634"/>
    </physiologicalReaction>
</comment>
<evidence type="ECO:0000256" key="2">
    <source>
        <dbReference type="ARBA" id="ARBA00022516"/>
    </source>
</evidence>
<dbReference type="Gene3D" id="3.40.630.30">
    <property type="match status" value="1"/>
</dbReference>
<keyword evidence="3 11" id="KW-0808">Transferase</keyword>
<comment type="pathway">
    <text evidence="1">Lipid metabolism.</text>
</comment>
<dbReference type="GO" id="GO:0006629">
    <property type="term" value="P:lipid metabolic process"/>
    <property type="evidence" value="ECO:0007669"/>
    <property type="project" value="UniProtKB-KW"/>
</dbReference>
<comment type="similarity">
    <text evidence="6">Belongs to the acetyltransferase family. OlsB subfamily.</text>
</comment>
<reference evidence="11 12" key="1">
    <citation type="submission" date="2019-03" db="EMBL/GenBank/DDBJ databases">
        <title>Genomic Encyclopedia of Type Strains, Phase IV (KMG-IV): sequencing the most valuable type-strain genomes for metagenomic binning, comparative biology and taxonomic classification.</title>
        <authorList>
            <person name="Goeker M."/>
        </authorList>
    </citation>
    <scope>NUCLEOTIDE SEQUENCE [LARGE SCALE GENOMIC DNA]</scope>
    <source>
        <strain evidence="11 12">DSM 25903</strain>
    </source>
</reference>
<sequence length="309" mass="33825">MAVQTGGWSTLLRSAPTPAVRALLSRAPLAFDPATSAEPSGMLGRSGALEVRLAAGAREVRRAQRTRYKVFFEEMDALPSPLARLSRRDSDLFDEVCDHLLVFDHDVVAKPFRKPKPRVVGTYRLLRRDVAEVGPGFYSAGEFDLGPLLAARPDARILELGRSCVLKPYRSRQTLALLWQGIWAYVRHHGCDVMVGCASLPGTDPQALALPLSYLHHFAAAPPEWRVAPHRALHQPMDLLPREAIDPKAAFKRLPPLLKGYLRLGASIGSGAVIDRAFGTTDVFVVTPIGEIGSRYLDHFSPAANRVAA</sequence>
<evidence type="ECO:0000256" key="8">
    <source>
        <dbReference type="ARBA" id="ARBA00039866"/>
    </source>
</evidence>
<dbReference type="PANTHER" id="PTHR37323:SF1">
    <property type="entry name" value="L-ORNITHINE N(ALPHA)-ACYLTRANSFERASE"/>
    <property type="match status" value="1"/>
</dbReference>
<dbReference type="SUPFAM" id="SSF55729">
    <property type="entry name" value="Acyl-CoA N-acyltransferases (Nat)"/>
    <property type="match status" value="1"/>
</dbReference>
<evidence type="ECO:0000256" key="9">
    <source>
        <dbReference type="ARBA" id="ARBA00045724"/>
    </source>
</evidence>
<dbReference type="InterPro" id="IPR052351">
    <property type="entry name" value="Ornithine_N-alpha-AT"/>
</dbReference>
<accession>A0A4V3DYP1</accession>
<dbReference type="PANTHER" id="PTHR37323">
    <property type="entry name" value="GCN5-RELATED N-ACETYLTRANSFERASE"/>
    <property type="match status" value="1"/>
</dbReference>
<evidence type="ECO:0000256" key="6">
    <source>
        <dbReference type="ARBA" id="ARBA00038095"/>
    </source>
</evidence>